<dbReference type="OrthoDB" id="10486241at2759"/>
<evidence type="ECO:0008006" key="4">
    <source>
        <dbReference type="Google" id="ProtNLM"/>
    </source>
</evidence>
<organism evidence="2 3">
    <name type="scientific">Pseudocercospora musae</name>
    <dbReference type="NCBI Taxonomy" id="113226"/>
    <lineage>
        <taxon>Eukaryota</taxon>
        <taxon>Fungi</taxon>
        <taxon>Dikarya</taxon>
        <taxon>Ascomycota</taxon>
        <taxon>Pezizomycotina</taxon>
        <taxon>Dothideomycetes</taxon>
        <taxon>Dothideomycetidae</taxon>
        <taxon>Mycosphaerellales</taxon>
        <taxon>Mycosphaerellaceae</taxon>
        <taxon>Pseudocercospora</taxon>
    </lineage>
</organism>
<evidence type="ECO:0000256" key="1">
    <source>
        <dbReference type="SAM" id="SignalP"/>
    </source>
</evidence>
<keyword evidence="3" id="KW-1185">Reference proteome</keyword>
<dbReference type="AlphaFoldDB" id="A0A139I5U2"/>
<feature type="chain" id="PRO_5007297170" description="Pheromone" evidence="1">
    <location>
        <begin position="18"/>
        <end position="122"/>
    </location>
</feature>
<evidence type="ECO:0000313" key="3">
    <source>
        <dbReference type="Proteomes" id="UP000073492"/>
    </source>
</evidence>
<dbReference type="Proteomes" id="UP000073492">
    <property type="component" value="Unassembled WGS sequence"/>
</dbReference>
<evidence type="ECO:0000313" key="2">
    <source>
        <dbReference type="EMBL" id="KXT10121.1"/>
    </source>
</evidence>
<gene>
    <name evidence="2" type="ORF">AC579_9714</name>
</gene>
<name>A0A139I5U2_9PEZI</name>
<reference evidence="2 3" key="1">
    <citation type="submission" date="2015-07" db="EMBL/GenBank/DDBJ databases">
        <title>Comparative genomics of the Sigatoka disease complex on banana suggests a link between parallel evolutionary changes in Pseudocercospora fijiensis and Pseudocercospora eumusae and increased virulence on the banana host.</title>
        <authorList>
            <person name="Chang T.-C."/>
            <person name="Salvucci A."/>
            <person name="Crous P.W."/>
            <person name="Stergiopoulos I."/>
        </authorList>
    </citation>
    <scope>NUCLEOTIDE SEQUENCE [LARGE SCALE GENOMIC DNA]</scope>
    <source>
        <strain evidence="2 3">CBS 116634</strain>
    </source>
</reference>
<protein>
    <recommendedName>
        <fullName evidence="4">Pheromone</fullName>
    </recommendedName>
</protein>
<dbReference type="EMBL" id="LFZO01000285">
    <property type="protein sequence ID" value="KXT10121.1"/>
    <property type="molecule type" value="Genomic_DNA"/>
</dbReference>
<proteinExistence type="predicted"/>
<keyword evidence="1" id="KW-0732">Signal</keyword>
<comment type="caution">
    <text evidence="2">The sequence shown here is derived from an EMBL/GenBank/DDBJ whole genome shotgun (WGS) entry which is preliminary data.</text>
</comment>
<sequence length="122" mass="12935">MQFKVLALITLAATAFAAENAAHTPNVVDANGANGASDACLTAWQNSGAMNKGATEETKNKAGCALKKCWGGQNWDQKTQEACAESEKLGWKTPKDFLVMIASSSSQLTTESQAVEKHVDMI</sequence>
<feature type="signal peptide" evidence="1">
    <location>
        <begin position="1"/>
        <end position="17"/>
    </location>
</feature>
<accession>A0A139I5U2</accession>